<dbReference type="Proteomes" id="UP000014760">
    <property type="component" value="Unassembled WGS sequence"/>
</dbReference>
<dbReference type="HOGENOM" id="CLU_1857187_0_0_1"/>
<sequence length="138" mass="15216">MFTSDLTNTDVVQSRNSSWHFINNGVNSFHGDSIPPFRQILTKLIQILLCPTWLRVVSRKTLDILHGYGKLPKLLVHPRRIEIWAGHTSQVTIHVCATALGSCHPAGQLKTATSLKATFCHIGHSGFGVVIAQHQGSK</sequence>
<dbReference type="EMBL" id="AMQN01009071">
    <property type="status" value="NOT_ANNOTATED_CDS"/>
    <property type="molecule type" value="Genomic_DNA"/>
</dbReference>
<evidence type="ECO:0000313" key="2">
    <source>
        <dbReference type="EnsemblMetazoa" id="CapteP216608"/>
    </source>
</evidence>
<keyword evidence="3" id="KW-1185">Reference proteome</keyword>
<evidence type="ECO:0000313" key="3">
    <source>
        <dbReference type="Proteomes" id="UP000014760"/>
    </source>
</evidence>
<reference evidence="2" key="3">
    <citation type="submission" date="2015-06" db="UniProtKB">
        <authorList>
            <consortium name="EnsemblMetazoa"/>
        </authorList>
    </citation>
    <scope>IDENTIFICATION</scope>
</reference>
<dbReference type="EnsemblMetazoa" id="CapteT216608">
    <property type="protein sequence ID" value="CapteP216608"/>
    <property type="gene ID" value="CapteG216608"/>
</dbReference>
<reference evidence="1 3" key="2">
    <citation type="journal article" date="2013" name="Nature">
        <title>Insights into bilaterian evolution from three spiralian genomes.</title>
        <authorList>
            <person name="Simakov O."/>
            <person name="Marletaz F."/>
            <person name="Cho S.J."/>
            <person name="Edsinger-Gonzales E."/>
            <person name="Havlak P."/>
            <person name="Hellsten U."/>
            <person name="Kuo D.H."/>
            <person name="Larsson T."/>
            <person name="Lv J."/>
            <person name="Arendt D."/>
            <person name="Savage R."/>
            <person name="Osoegawa K."/>
            <person name="de Jong P."/>
            <person name="Grimwood J."/>
            <person name="Chapman J.A."/>
            <person name="Shapiro H."/>
            <person name="Aerts A."/>
            <person name="Otillar R.P."/>
            <person name="Terry A.Y."/>
            <person name="Boore J.L."/>
            <person name="Grigoriev I.V."/>
            <person name="Lindberg D.R."/>
            <person name="Seaver E.C."/>
            <person name="Weisblat D.A."/>
            <person name="Putnam N.H."/>
            <person name="Rokhsar D.S."/>
        </authorList>
    </citation>
    <scope>NUCLEOTIDE SEQUENCE</scope>
    <source>
        <strain evidence="1 3">I ESC-2004</strain>
    </source>
</reference>
<protein>
    <submittedName>
        <fullName evidence="1 2">Uncharacterized protein</fullName>
    </submittedName>
</protein>
<evidence type="ECO:0000313" key="1">
    <source>
        <dbReference type="EMBL" id="ELU01970.1"/>
    </source>
</evidence>
<accession>R7U6K4</accession>
<reference evidence="3" key="1">
    <citation type="submission" date="2012-12" db="EMBL/GenBank/DDBJ databases">
        <authorList>
            <person name="Hellsten U."/>
            <person name="Grimwood J."/>
            <person name="Chapman J.A."/>
            <person name="Shapiro H."/>
            <person name="Aerts A."/>
            <person name="Otillar R.P."/>
            <person name="Terry A.Y."/>
            <person name="Boore J.L."/>
            <person name="Simakov O."/>
            <person name="Marletaz F."/>
            <person name="Cho S.-J."/>
            <person name="Edsinger-Gonzales E."/>
            <person name="Havlak P."/>
            <person name="Kuo D.-H."/>
            <person name="Larsson T."/>
            <person name="Lv J."/>
            <person name="Arendt D."/>
            <person name="Savage R."/>
            <person name="Osoegawa K."/>
            <person name="de Jong P."/>
            <person name="Lindberg D.R."/>
            <person name="Seaver E.C."/>
            <person name="Weisblat D.A."/>
            <person name="Putnam N.H."/>
            <person name="Grigoriev I.V."/>
            <person name="Rokhsar D.S."/>
        </authorList>
    </citation>
    <scope>NUCLEOTIDE SEQUENCE</scope>
    <source>
        <strain evidence="3">I ESC-2004</strain>
    </source>
</reference>
<gene>
    <name evidence="1" type="ORF">CAPTEDRAFT_216608</name>
</gene>
<name>R7U6K4_CAPTE</name>
<dbReference type="EMBL" id="KB304521">
    <property type="protein sequence ID" value="ELU01970.1"/>
    <property type="molecule type" value="Genomic_DNA"/>
</dbReference>
<dbReference type="AlphaFoldDB" id="R7U6K4"/>
<proteinExistence type="predicted"/>
<organism evidence="1">
    <name type="scientific">Capitella teleta</name>
    <name type="common">Polychaete worm</name>
    <dbReference type="NCBI Taxonomy" id="283909"/>
    <lineage>
        <taxon>Eukaryota</taxon>
        <taxon>Metazoa</taxon>
        <taxon>Spiralia</taxon>
        <taxon>Lophotrochozoa</taxon>
        <taxon>Annelida</taxon>
        <taxon>Polychaeta</taxon>
        <taxon>Sedentaria</taxon>
        <taxon>Scolecida</taxon>
        <taxon>Capitellidae</taxon>
        <taxon>Capitella</taxon>
    </lineage>
</organism>